<reference evidence="2" key="1">
    <citation type="submission" date="2017-04" db="EMBL/GenBank/DDBJ databases">
        <title>Genome deletions in a multicellular cyanobacterial endosymbiont for morphological adaptation in marine diatoms.</title>
        <authorList>
            <person name="Wang Y."/>
            <person name="Gao H."/>
            <person name="Li R."/>
            <person name="Xu X."/>
        </authorList>
    </citation>
    <scope>NUCLEOTIDE SEQUENCE</scope>
    <source>
        <strain evidence="2">FACHB 800</strain>
    </source>
</reference>
<accession>A0A975T9K9</accession>
<organism evidence="2 3">
    <name type="scientific">Richelia sinica FACHB-800</name>
    <dbReference type="NCBI Taxonomy" id="1357546"/>
    <lineage>
        <taxon>Bacteria</taxon>
        <taxon>Bacillati</taxon>
        <taxon>Cyanobacteriota</taxon>
        <taxon>Cyanophyceae</taxon>
        <taxon>Nostocales</taxon>
        <taxon>Nostocaceae</taxon>
        <taxon>Richelia</taxon>
    </lineage>
</organism>
<name>A0A975T9K9_9NOST</name>
<dbReference type="EMBL" id="CP021056">
    <property type="protein sequence ID" value="QXE24640.1"/>
    <property type="molecule type" value="Genomic_DNA"/>
</dbReference>
<dbReference type="Proteomes" id="UP000683511">
    <property type="component" value="Chromosome"/>
</dbReference>
<proteinExistence type="predicted"/>
<feature type="region of interest" description="Disordered" evidence="1">
    <location>
        <begin position="159"/>
        <end position="181"/>
    </location>
</feature>
<protein>
    <submittedName>
        <fullName evidence="2">Uncharacterized protein</fullName>
    </submittedName>
</protein>
<keyword evidence="3" id="KW-1185">Reference proteome</keyword>
<evidence type="ECO:0000313" key="2">
    <source>
        <dbReference type="EMBL" id="QXE24640.1"/>
    </source>
</evidence>
<dbReference type="KEGG" id="rsin:B6N60_03347"/>
<dbReference type="AlphaFoldDB" id="A0A975T9K9"/>
<gene>
    <name evidence="2" type="ORF">B6N60_03347</name>
</gene>
<dbReference type="RefSeq" id="WP_190601479.1">
    <property type="nucleotide sequence ID" value="NZ_CP021056.1"/>
</dbReference>
<evidence type="ECO:0000313" key="3">
    <source>
        <dbReference type="Proteomes" id="UP000683511"/>
    </source>
</evidence>
<evidence type="ECO:0000256" key="1">
    <source>
        <dbReference type="SAM" id="MobiDB-lite"/>
    </source>
</evidence>
<feature type="compositionally biased region" description="Low complexity" evidence="1">
    <location>
        <begin position="164"/>
        <end position="174"/>
    </location>
</feature>
<sequence>MSRVKLLPLGCRYTLIICSLVGGIATSSISPAIAQRISPSDIWQQVYAELPDLPKENQYISKENGQRAENNTLMSRLIRYHIYVKGRSPIYRLDWKLTLADYLDANETMYEATYPGNDSLKQNPIEGDRATIGKLTRRQRDSLVQVLVNIFNPTVFTLPPSTPTQPTTTPIQPSGGADLLK</sequence>